<accession>A0A059E0F2</accession>
<keyword evidence="3" id="KW-1185">Reference proteome</keyword>
<dbReference type="CDD" id="cd06814">
    <property type="entry name" value="PLPDE_III_DSD_D-TA_like_3"/>
    <property type="match status" value="1"/>
</dbReference>
<evidence type="ECO:0000313" key="2">
    <source>
        <dbReference type="EMBL" id="KCZ60388.1"/>
    </source>
</evidence>
<protein>
    <recommendedName>
        <fullName evidence="1">Alanine racemase N-terminal domain-containing protein</fullName>
    </recommendedName>
</protein>
<dbReference type="eggNOG" id="COG3616">
    <property type="taxonomic scope" value="Bacteria"/>
</dbReference>
<dbReference type="GO" id="GO:0036088">
    <property type="term" value="P:D-serine catabolic process"/>
    <property type="evidence" value="ECO:0007669"/>
    <property type="project" value="TreeGrafter"/>
</dbReference>
<dbReference type="InterPro" id="IPR001608">
    <property type="entry name" value="Ala_racemase_N"/>
</dbReference>
<dbReference type="PATRIC" id="fig|1280948.3.peg.2109"/>
<dbReference type="GeneID" id="92501127"/>
<comment type="caution">
    <text evidence="2">The sequence shown here is derived from an EMBL/GenBank/DDBJ whole genome shotgun (WGS) entry which is preliminary data.</text>
</comment>
<dbReference type="GO" id="GO:0008721">
    <property type="term" value="F:D-serine ammonia-lyase activity"/>
    <property type="evidence" value="ECO:0007669"/>
    <property type="project" value="TreeGrafter"/>
</dbReference>
<dbReference type="EMBL" id="AWFH01000023">
    <property type="protein sequence ID" value="KCZ60388.1"/>
    <property type="molecule type" value="Genomic_DNA"/>
</dbReference>
<name>A0A059E0F2_9PROT</name>
<reference evidence="2 3" key="1">
    <citation type="journal article" date="2014" name="Antonie Van Leeuwenhoek">
        <title>Hyphomonas beringensis sp. nov. and Hyphomonas chukchiensis sp. nov., isolated from surface seawater of the Bering Sea and Chukchi Sea.</title>
        <authorList>
            <person name="Li C."/>
            <person name="Lai Q."/>
            <person name="Li G."/>
            <person name="Dong C."/>
            <person name="Wang J."/>
            <person name="Liao Y."/>
            <person name="Shao Z."/>
        </authorList>
    </citation>
    <scope>NUCLEOTIDE SEQUENCE [LARGE SCALE GENOMIC DNA]</scope>
    <source>
        <strain evidence="2 3">22II1-22F38</strain>
    </source>
</reference>
<dbReference type="Proteomes" id="UP000024547">
    <property type="component" value="Unassembled WGS sequence"/>
</dbReference>
<dbReference type="OrthoDB" id="339576at2"/>
<organism evidence="2 3">
    <name type="scientific">Hyphomonas atlantica</name>
    <dbReference type="NCBI Taxonomy" id="1280948"/>
    <lineage>
        <taxon>Bacteria</taxon>
        <taxon>Pseudomonadati</taxon>
        <taxon>Pseudomonadota</taxon>
        <taxon>Alphaproteobacteria</taxon>
        <taxon>Hyphomonadales</taxon>
        <taxon>Hyphomonadaceae</taxon>
        <taxon>Hyphomonas</taxon>
    </lineage>
</organism>
<gene>
    <name evidence="2" type="ORF">HY36_05255</name>
</gene>
<feature type="domain" description="Alanine racemase N-terminal" evidence="1">
    <location>
        <begin position="62"/>
        <end position="297"/>
    </location>
</feature>
<sequence length="432" mass="47770">MPEGERRFSVSRRQLIIAGVGVVGVAGMTQRPRDKSGRREKYFLDMQDALAREGIGTPTLVIDLERLDANIDTLLTHLPNGMGYRIVAKSLPSLDLLSHICNRTGTDRLMTFNQPMLNALSAHMPDADQLLGKPLPIAAVRTYFSELPPENGAAADQVQWLIDTPVRLEQYRELASGLDRTFRINLEIDVGLHRGGFTPGEELRRTLEVLKADPSLSFSGFMGYEPHLPSLPTTLGWRDRAKRAAWETYSNCLSLAAEVFSGDELAAITRNAAGSPTYRYYQDTSLANEVSAGSCLVKPTHFDTDLLEPHLPASFIATPVVKSLDRTVLPGLEFAEGIQRSWNPNSAKTVFIYGGHWLADPVDPPGLEYNSTFGRSSNQEMLNGGSDLEISPDEFVFFRPHQSEAVFLQFGDIAVYSNGKIVERWPVFEASA</sequence>
<dbReference type="AlphaFoldDB" id="A0A059E0F2"/>
<dbReference type="PANTHER" id="PTHR28004:SF2">
    <property type="entry name" value="D-SERINE DEHYDRATASE"/>
    <property type="match status" value="1"/>
</dbReference>
<dbReference type="RefSeq" id="WP_035552191.1">
    <property type="nucleotide sequence ID" value="NZ_AWFH01000023.1"/>
</dbReference>
<evidence type="ECO:0000313" key="3">
    <source>
        <dbReference type="Proteomes" id="UP000024547"/>
    </source>
</evidence>
<dbReference type="STRING" id="1280948.HY36_05255"/>
<dbReference type="InterPro" id="IPR029066">
    <property type="entry name" value="PLP-binding_barrel"/>
</dbReference>
<dbReference type="SUPFAM" id="SSF51419">
    <property type="entry name" value="PLP-binding barrel"/>
    <property type="match status" value="1"/>
</dbReference>
<proteinExistence type="predicted"/>
<dbReference type="PANTHER" id="PTHR28004">
    <property type="entry name" value="ZGC:162816-RELATED"/>
    <property type="match status" value="1"/>
</dbReference>
<evidence type="ECO:0000259" key="1">
    <source>
        <dbReference type="Pfam" id="PF01168"/>
    </source>
</evidence>
<dbReference type="Pfam" id="PF01168">
    <property type="entry name" value="Ala_racemase_N"/>
    <property type="match status" value="1"/>
</dbReference>
<dbReference type="InterPro" id="IPR051466">
    <property type="entry name" value="D-amino_acid_metab_enzyme"/>
</dbReference>
<dbReference type="Gene3D" id="3.20.20.10">
    <property type="entry name" value="Alanine racemase"/>
    <property type="match status" value="1"/>
</dbReference>